<keyword evidence="1" id="KW-0472">Membrane</keyword>
<accession>A0A9D1DDW8</accession>
<keyword evidence="1" id="KW-1133">Transmembrane helix</keyword>
<evidence type="ECO:0000313" key="2">
    <source>
        <dbReference type="EMBL" id="HIR47071.1"/>
    </source>
</evidence>
<organism evidence="2 3">
    <name type="scientific">Candidatus Caccousia avicola</name>
    <dbReference type="NCBI Taxonomy" id="2840721"/>
    <lineage>
        <taxon>Bacteria</taxon>
        <taxon>Bacillati</taxon>
        <taxon>Bacillota</taxon>
        <taxon>Clostridia</taxon>
        <taxon>Eubacteriales</taxon>
        <taxon>Oscillospiraceae</taxon>
        <taxon>Oscillospiraceae incertae sedis</taxon>
        <taxon>Candidatus Caccousia</taxon>
    </lineage>
</organism>
<dbReference type="AlphaFoldDB" id="A0A9D1DDW8"/>
<comment type="caution">
    <text evidence="2">The sequence shown here is derived from an EMBL/GenBank/DDBJ whole genome shotgun (WGS) entry which is preliminary data.</text>
</comment>
<dbReference type="Proteomes" id="UP000824242">
    <property type="component" value="Unassembled WGS sequence"/>
</dbReference>
<evidence type="ECO:0000256" key="1">
    <source>
        <dbReference type="SAM" id="Phobius"/>
    </source>
</evidence>
<dbReference type="EMBL" id="DVGZ01000052">
    <property type="protein sequence ID" value="HIR47071.1"/>
    <property type="molecule type" value="Genomic_DNA"/>
</dbReference>
<protein>
    <submittedName>
        <fullName evidence="2">Uncharacterized protein</fullName>
    </submittedName>
</protein>
<gene>
    <name evidence="2" type="ORF">IAB89_05355</name>
</gene>
<name>A0A9D1DDW8_9FIRM</name>
<evidence type="ECO:0000313" key="3">
    <source>
        <dbReference type="Proteomes" id="UP000824242"/>
    </source>
</evidence>
<reference evidence="2" key="2">
    <citation type="journal article" date="2021" name="PeerJ">
        <title>Extensive microbial diversity within the chicken gut microbiome revealed by metagenomics and culture.</title>
        <authorList>
            <person name="Gilroy R."/>
            <person name="Ravi A."/>
            <person name="Getino M."/>
            <person name="Pursley I."/>
            <person name="Horton D.L."/>
            <person name="Alikhan N.F."/>
            <person name="Baker D."/>
            <person name="Gharbi K."/>
            <person name="Hall N."/>
            <person name="Watson M."/>
            <person name="Adriaenssens E.M."/>
            <person name="Foster-Nyarko E."/>
            <person name="Jarju S."/>
            <person name="Secka A."/>
            <person name="Antonio M."/>
            <person name="Oren A."/>
            <person name="Chaudhuri R.R."/>
            <person name="La Ragione R."/>
            <person name="Hildebrand F."/>
            <person name="Pallen M.J."/>
        </authorList>
    </citation>
    <scope>NUCLEOTIDE SEQUENCE</scope>
    <source>
        <strain evidence="2">ChiSxjej1B13-7958</strain>
    </source>
</reference>
<keyword evidence="1" id="KW-0812">Transmembrane</keyword>
<sequence length="63" mass="6962">MNNLFFAASVLFQSVLGDVTDQEVFNSLKLMGFGMLGILIVMILIWIVIAVLNRVTSGKSEEK</sequence>
<feature type="transmembrane region" description="Helical" evidence="1">
    <location>
        <begin position="33"/>
        <end position="53"/>
    </location>
</feature>
<reference evidence="2" key="1">
    <citation type="submission" date="2020-10" db="EMBL/GenBank/DDBJ databases">
        <authorList>
            <person name="Gilroy R."/>
        </authorList>
    </citation>
    <scope>NUCLEOTIDE SEQUENCE</scope>
    <source>
        <strain evidence="2">ChiSxjej1B13-7958</strain>
    </source>
</reference>
<proteinExistence type="predicted"/>